<evidence type="ECO:0000313" key="3">
    <source>
        <dbReference type="Proteomes" id="UP000887116"/>
    </source>
</evidence>
<sequence length="174" mass="20582">MIISFLIIIFTAPLQFIYWMKWIVSYAAIRLHKSFGCRKFELYDVTAKNDPYKSGLLIPEEEKRLESPFSDSHLLEALDEVYFFGVNSKSECILMRIIRIYNKMADAWIYLKLANGKTYNLRETIGYQESSDGKTFSCGKLQMHYLLPMRRWRIFYCGMLKLATSFETFNNRNT</sequence>
<dbReference type="EMBL" id="BMAO01008922">
    <property type="protein sequence ID" value="GFR27506.1"/>
    <property type="molecule type" value="Genomic_DNA"/>
</dbReference>
<keyword evidence="1" id="KW-0812">Transmembrane</keyword>
<accession>A0A8X6LYF9</accession>
<organism evidence="2 3">
    <name type="scientific">Trichonephila clavata</name>
    <name type="common">Joro spider</name>
    <name type="synonym">Nephila clavata</name>
    <dbReference type="NCBI Taxonomy" id="2740835"/>
    <lineage>
        <taxon>Eukaryota</taxon>
        <taxon>Metazoa</taxon>
        <taxon>Ecdysozoa</taxon>
        <taxon>Arthropoda</taxon>
        <taxon>Chelicerata</taxon>
        <taxon>Arachnida</taxon>
        <taxon>Araneae</taxon>
        <taxon>Araneomorphae</taxon>
        <taxon>Entelegynae</taxon>
        <taxon>Araneoidea</taxon>
        <taxon>Nephilidae</taxon>
        <taxon>Trichonephila</taxon>
    </lineage>
</organism>
<protein>
    <submittedName>
        <fullName evidence="2">Putative phosphoenolpyruvate synthase</fullName>
    </submittedName>
</protein>
<evidence type="ECO:0000256" key="1">
    <source>
        <dbReference type="SAM" id="Phobius"/>
    </source>
</evidence>
<keyword evidence="1" id="KW-0472">Membrane</keyword>
<evidence type="ECO:0000313" key="2">
    <source>
        <dbReference type="EMBL" id="GFR27506.1"/>
    </source>
</evidence>
<keyword evidence="1" id="KW-1133">Transmembrane helix</keyword>
<feature type="transmembrane region" description="Helical" evidence="1">
    <location>
        <begin position="6"/>
        <end position="29"/>
    </location>
</feature>
<dbReference type="Proteomes" id="UP000887116">
    <property type="component" value="Unassembled WGS sequence"/>
</dbReference>
<proteinExistence type="predicted"/>
<dbReference type="AlphaFoldDB" id="A0A8X6LYF9"/>
<keyword evidence="3" id="KW-1185">Reference proteome</keyword>
<name>A0A8X6LYF9_TRICU</name>
<dbReference type="OrthoDB" id="6434513at2759"/>
<comment type="caution">
    <text evidence="2">The sequence shown here is derived from an EMBL/GenBank/DDBJ whole genome shotgun (WGS) entry which is preliminary data.</text>
</comment>
<gene>
    <name evidence="2" type="primary">ppsA_6</name>
    <name evidence="2" type="ORF">TNCT_690091</name>
</gene>
<reference evidence="2" key="1">
    <citation type="submission" date="2020-07" db="EMBL/GenBank/DDBJ databases">
        <title>Multicomponent nature underlies the extraordinary mechanical properties of spider dragline silk.</title>
        <authorList>
            <person name="Kono N."/>
            <person name="Nakamura H."/>
            <person name="Mori M."/>
            <person name="Yoshida Y."/>
            <person name="Ohtoshi R."/>
            <person name="Malay A.D."/>
            <person name="Moran D.A.P."/>
            <person name="Tomita M."/>
            <person name="Numata K."/>
            <person name="Arakawa K."/>
        </authorList>
    </citation>
    <scope>NUCLEOTIDE SEQUENCE</scope>
</reference>